<sequence length="405" mass="45059">MFNKISLEPPFRIGIIGGGQLGKMMTVAAKQMGFQVTILDPTPRCPAGQVADTQIVAEFGDSESIKFLAENSDVVTYEFEHIDCLTLMSLESEGMVIYPTPRSLNIIQNKLLQKEALAMAEIPVPLFRKVFNKDELIQVGDELGYPLILKSIYGGYDGKGNWKVENQKEAEEMYEKLNSPNLMAEEWVNFDKEVSLIVARGINGEIKTYPLAENEHRNHILYRCMVPARVSPETYNKAKEVAEKVVSVFTGVGIFCVEMFLTDAEQILVNEVAPRPHNSGHYTIEACVTSQFEQHIRAITGMPLGDTTLINPAVMVNLLGEEDYYGPAVLTGVDKALSLSGLHLHFYGKVKTAPRRKMGHFTVVNPDINRAMEIAQKAEKYLKVISQEGGQTNVRKTCCGHNNGE</sequence>
<feature type="binding site" evidence="6">
    <location>
        <position position="150"/>
    </location>
    <ligand>
        <name>ATP</name>
        <dbReference type="ChEBI" id="CHEBI:30616"/>
    </ligand>
</feature>
<dbReference type="InterPro" id="IPR003135">
    <property type="entry name" value="ATP-grasp_carboxylate-amine"/>
</dbReference>
<dbReference type="PANTHER" id="PTHR11609:SF5">
    <property type="entry name" value="PHOSPHORIBOSYLAMINOIMIDAZOLE CARBOXYLASE"/>
    <property type="match status" value="1"/>
</dbReference>
<dbReference type="InterPro" id="IPR011054">
    <property type="entry name" value="Rudment_hybrid_motif"/>
</dbReference>
<dbReference type="GO" id="GO:0005829">
    <property type="term" value="C:cytosol"/>
    <property type="evidence" value="ECO:0007669"/>
    <property type="project" value="TreeGrafter"/>
</dbReference>
<dbReference type="SUPFAM" id="SSF56059">
    <property type="entry name" value="Glutathione synthetase ATP-binding domain-like"/>
    <property type="match status" value="1"/>
</dbReference>
<keyword evidence="2 6" id="KW-0658">Purine biosynthesis</keyword>
<evidence type="ECO:0000259" key="8">
    <source>
        <dbReference type="PROSITE" id="PS50975"/>
    </source>
</evidence>
<feature type="binding site" evidence="6">
    <location>
        <begin position="270"/>
        <end position="271"/>
    </location>
    <ligand>
        <name>ATP</name>
        <dbReference type="ChEBI" id="CHEBI:30616"/>
    </ligand>
</feature>
<dbReference type="Pfam" id="PF02222">
    <property type="entry name" value="ATP-grasp"/>
    <property type="match status" value="1"/>
</dbReference>
<dbReference type="SUPFAM" id="SSF51246">
    <property type="entry name" value="Rudiment single hybrid motif"/>
    <property type="match status" value="1"/>
</dbReference>
<dbReference type="Pfam" id="PF17769">
    <property type="entry name" value="PurK_C"/>
    <property type="match status" value="1"/>
</dbReference>
<dbReference type="InterPro" id="IPR011761">
    <property type="entry name" value="ATP-grasp"/>
</dbReference>
<dbReference type="Gene3D" id="3.40.50.20">
    <property type="match status" value="1"/>
</dbReference>
<evidence type="ECO:0000256" key="2">
    <source>
        <dbReference type="ARBA" id="ARBA00022755"/>
    </source>
</evidence>
<dbReference type="InterPro" id="IPR054350">
    <property type="entry name" value="PurT/PurK_preATP-grasp"/>
</dbReference>
<organism evidence="9 10">
    <name type="scientific">Psychracetigena formicireducens</name>
    <dbReference type="NCBI Taxonomy" id="2986056"/>
    <lineage>
        <taxon>Bacteria</taxon>
        <taxon>Bacillati</taxon>
        <taxon>Candidatus Lithacetigenota</taxon>
        <taxon>Candidatus Psychracetigena</taxon>
    </lineage>
</organism>
<feature type="binding site" evidence="6">
    <location>
        <position position="216"/>
    </location>
    <ligand>
        <name>ATP</name>
        <dbReference type="ChEBI" id="CHEBI:30616"/>
    </ligand>
</feature>
<dbReference type="NCBIfam" id="TIGR01161">
    <property type="entry name" value="purK"/>
    <property type="match status" value="1"/>
</dbReference>
<feature type="binding site" evidence="6">
    <location>
        <position position="193"/>
    </location>
    <ligand>
        <name>ATP</name>
        <dbReference type="ChEBI" id="CHEBI:30616"/>
    </ligand>
</feature>
<dbReference type="EMBL" id="QLTW01000044">
    <property type="protein sequence ID" value="MBT9145057.1"/>
    <property type="molecule type" value="Genomic_DNA"/>
</dbReference>
<dbReference type="GO" id="GO:0046872">
    <property type="term" value="F:metal ion binding"/>
    <property type="evidence" value="ECO:0007669"/>
    <property type="project" value="InterPro"/>
</dbReference>
<evidence type="ECO:0000313" key="10">
    <source>
        <dbReference type="Proteomes" id="UP000811545"/>
    </source>
</evidence>
<dbReference type="GO" id="GO:0005524">
    <property type="term" value="F:ATP binding"/>
    <property type="evidence" value="ECO:0007669"/>
    <property type="project" value="UniProtKB-UniRule"/>
</dbReference>
<gene>
    <name evidence="9" type="primary">purK_1</name>
    <name evidence="6 7" type="synonym">purK</name>
    <name evidence="9" type="ORF">DDT42_00922</name>
</gene>
<keyword evidence="1 6" id="KW-0547">Nucleotide-binding</keyword>
<comment type="catalytic activity">
    <reaction evidence="6 7">
        <text>5-amino-1-(5-phospho-beta-D-ribosyl)imidazole + hydrogencarbonate + ATP = 5-carboxyamino-1-(5-phospho-D-ribosyl)imidazole + ADP + phosphate + 2 H(+)</text>
        <dbReference type="Rhea" id="RHEA:19317"/>
        <dbReference type="ChEBI" id="CHEBI:15378"/>
        <dbReference type="ChEBI" id="CHEBI:17544"/>
        <dbReference type="ChEBI" id="CHEBI:30616"/>
        <dbReference type="ChEBI" id="CHEBI:43474"/>
        <dbReference type="ChEBI" id="CHEBI:58730"/>
        <dbReference type="ChEBI" id="CHEBI:137981"/>
        <dbReference type="ChEBI" id="CHEBI:456216"/>
        <dbReference type="EC" id="6.3.4.18"/>
    </reaction>
</comment>
<keyword evidence="3" id="KW-0210">Decarboxylase</keyword>
<feature type="domain" description="ATP-grasp" evidence="8">
    <location>
        <begin position="114"/>
        <end position="300"/>
    </location>
</feature>
<comment type="subunit">
    <text evidence="6 7">Homodimer.</text>
</comment>
<dbReference type="FunFam" id="3.30.470.20:FF:000037">
    <property type="entry name" value="Phosphoribosylaminoimidazole carboxylase, chloroplastic"/>
    <property type="match status" value="1"/>
</dbReference>
<comment type="caution">
    <text evidence="9">The sequence shown here is derived from an EMBL/GenBank/DDBJ whole genome shotgun (WGS) entry which is preliminary data.</text>
</comment>
<evidence type="ECO:0000313" key="9">
    <source>
        <dbReference type="EMBL" id="MBT9145057.1"/>
    </source>
</evidence>
<dbReference type="InterPro" id="IPR005875">
    <property type="entry name" value="PurK"/>
</dbReference>
<evidence type="ECO:0000256" key="3">
    <source>
        <dbReference type="ARBA" id="ARBA00022793"/>
    </source>
</evidence>
<comment type="function">
    <text evidence="7">Catalyzes the ATP-dependent conversion of 5-aminoimidazole ribonucleotide (AIR) and HCO(3)- to N5-carboxyaminoimidazole ribonucleotide (N5-CAIR).</text>
</comment>
<evidence type="ECO:0000256" key="1">
    <source>
        <dbReference type="ARBA" id="ARBA00022741"/>
    </source>
</evidence>
<dbReference type="EC" id="6.3.4.18" evidence="6 7"/>
<dbReference type="InterPro" id="IPR016185">
    <property type="entry name" value="PreATP-grasp_dom_sf"/>
</dbReference>
<keyword evidence="5" id="KW-0456">Lyase</keyword>
<evidence type="ECO:0000256" key="4">
    <source>
        <dbReference type="ARBA" id="ARBA00022840"/>
    </source>
</evidence>
<dbReference type="Pfam" id="PF22660">
    <property type="entry name" value="RS_preATP-grasp-like"/>
    <property type="match status" value="1"/>
</dbReference>
<dbReference type="NCBIfam" id="NF004679">
    <property type="entry name" value="PRK06019.1-5"/>
    <property type="match status" value="1"/>
</dbReference>
<comment type="similarity">
    <text evidence="6 7">Belongs to the PurK/PurT family.</text>
</comment>
<evidence type="ECO:0000256" key="5">
    <source>
        <dbReference type="ARBA" id="ARBA00023239"/>
    </source>
</evidence>
<dbReference type="GO" id="GO:0006189">
    <property type="term" value="P:'de novo' IMP biosynthetic process"/>
    <property type="evidence" value="ECO:0007669"/>
    <property type="project" value="UniProtKB-UniRule"/>
</dbReference>
<evidence type="ECO:0000256" key="6">
    <source>
        <dbReference type="HAMAP-Rule" id="MF_01928"/>
    </source>
</evidence>
<dbReference type="AlphaFoldDB" id="A0A9E2BHM4"/>
<comment type="function">
    <text evidence="6">Catalyzes the ATP-dependent conversion of 5-aminoimidazole ribonucleotide (AIR) and HCO(3)(-) to N5-carboxyaminoimidazole ribonucleotide (N5-CAIR).</text>
</comment>
<feature type="binding site" evidence="6">
    <location>
        <begin position="185"/>
        <end position="188"/>
    </location>
    <ligand>
        <name>ATP</name>
        <dbReference type="ChEBI" id="CHEBI:30616"/>
    </ligand>
</feature>
<name>A0A9E2BHM4_PSYF1</name>
<dbReference type="InterPro" id="IPR040686">
    <property type="entry name" value="PurK_C"/>
</dbReference>
<feature type="binding site" evidence="6">
    <location>
        <position position="110"/>
    </location>
    <ligand>
        <name>ATP</name>
        <dbReference type="ChEBI" id="CHEBI:30616"/>
    </ligand>
</feature>
<keyword evidence="4 6" id="KW-0067">ATP-binding</keyword>
<dbReference type="GO" id="GO:0034028">
    <property type="term" value="F:5-(carboxyamino)imidazole ribonucleotide synthase activity"/>
    <property type="evidence" value="ECO:0007669"/>
    <property type="project" value="UniProtKB-UniRule"/>
</dbReference>
<accession>A0A9E2BHM4</accession>
<dbReference type="Gene3D" id="3.30.1490.20">
    <property type="entry name" value="ATP-grasp fold, A domain"/>
    <property type="match status" value="1"/>
</dbReference>
<dbReference type="InterPro" id="IPR013815">
    <property type="entry name" value="ATP_grasp_subdomain_1"/>
</dbReference>
<dbReference type="HAMAP" id="MF_01928">
    <property type="entry name" value="PurK"/>
    <property type="match status" value="1"/>
</dbReference>
<dbReference type="GO" id="GO:0004638">
    <property type="term" value="F:phosphoribosylaminoimidazole carboxylase activity"/>
    <property type="evidence" value="ECO:0007669"/>
    <property type="project" value="InterPro"/>
</dbReference>
<comment type="pathway">
    <text evidence="6 7">Purine metabolism; IMP biosynthesis via de novo pathway; 5-amino-1-(5-phospho-D-ribosyl)imidazole-4-carboxylate from 5-amino-1-(5-phospho-D-ribosyl)imidazole (N5-CAIR route): step 1/2.</text>
</comment>
<dbReference type="Gene3D" id="3.30.470.20">
    <property type="entry name" value="ATP-grasp fold, B domain"/>
    <property type="match status" value="1"/>
</dbReference>
<evidence type="ECO:0000256" key="7">
    <source>
        <dbReference type="RuleBase" id="RU361200"/>
    </source>
</evidence>
<dbReference type="PROSITE" id="PS50975">
    <property type="entry name" value="ATP_GRASP"/>
    <property type="match status" value="1"/>
</dbReference>
<dbReference type="NCBIfam" id="NF004675">
    <property type="entry name" value="PRK06019.1-1"/>
    <property type="match status" value="1"/>
</dbReference>
<keyword evidence="6 7" id="KW-0436">Ligase</keyword>
<dbReference type="Proteomes" id="UP000811545">
    <property type="component" value="Unassembled WGS sequence"/>
</dbReference>
<dbReference type="SUPFAM" id="SSF52440">
    <property type="entry name" value="PreATP-grasp domain"/>
    <property type="match status" value="1"/>
</dbReference>
<reference evidence="9 10" key="1">
    <citation type="journal article" date="2021" name="bioRxiv">
        <title>Unique metabolic strategies in Hadean analogues reveal hints for primordial physiology.</title>
        <authorList>
            <person name="Nobu M.K."/>
            <person name="Nakai R."/>
            <person name="Tamazawa S."/>
            <person name="Mori H."/>
            <person name="Toyoda A."/>
            <person name="Ijiri A."/>
            <person name="Suzuki S."/>
            <person name="Kurokawa K."/>
            <person name="Kamagata Y."/>
            <person name="Tamaki H."/>
        </authorList>
    </citation>
    <scope>NUCLEOTIDE SEQUENCE [LARGE SCALE GENOMIC DNA]</scope>
    <source>
        <strain evidence="9">BS525</strain>
    </source>
</reference>
<dbReference type="PANTHER" id="PTHR11609">
    <property type="entry name" value="PURINE BIOSYNTHESIS PROTEIN 6/7, PUR6/7"/>
    <property type="match status" value="1"/>
</dbReference>
<comment type="caution">
    <text evidence="6">Lacks conserved residue(s) required for the propagation of feature annotation.</text>
</comment>
<protein>
    <recommendedName>
        <fullName evidence="6 7">N5-carboxyaminoimidazole ribonucleotide synthase</fullName>
        <shortName evidence="6 7">N5-CAIR synthase</shortName>
        <ecNumber evidence="6 7">6.3.4.18</ecNumber>
    </recommendedName>
    <alternativeName>
        <fullName evidence="6 7">5-(carboxyamino)imidazole ribonucleotide synthetase</fullName>
    </alternativeName>
</protein>
<proteinExistence type="inferred from homology"/>
<dbReference type="NCBIfam" id="NF004676">
    <property type="entry name" value="PRK06019.1-2"/>
    <property type="match status" value="1"/>
</dbReference>